<dbReference type="SUPFAM" id="SSF56801">
    <property type="entry name" value="Acetyl-CoA synthetase-like"/>
    <property type="match status" value="1"/>
</dbReference>
<organism evidence="3 4">
    <name type="scientific">Saccoglossus kowalevskii</name>
    <name type="common">Acorn worm</name>
    <dbReference type="NCBI Taxonomy" id="10224"/>
    <lineage>
        <taxon>Eukaryota</taxon>
        <taxon>Metazoa</taxon>
        <taxon>Hemichordata</taxon>
        <taxon>Enteropneusta</taxon>
        <taxon>Harrimaniidae</taxon>
        <taxon>Saccoglossus</taxon>
    </lineage>
</organism>
<evidence type="ECO:0000259" key="1">
    <source>
        <dbReference type="Pfam" id="PF00501"/>
    </source>
</evidence>
<keyword evidence="3" id="KW-1185">Reference proteome</keyword>
<name>A0ABM0GYC4_SACKO</name>
<evidence type="ECO:0000313" key="4">
    <source>
        <dbReference type="RefSeq" id="XP_002740093.1"/>
    </source>
</evidence>
<dbReference type="PANTHER" id="PTHR42814:SF3">
    <property type="entry name" value="BETA-N-ACETYLHEXOSAMINIDASE"/>
    <property type="match status" value="1"/>
</dbReference>
<proteinExistence type="predicted"/>
<sequence length="549" mass="61707">MSSGCKTKLQKSYYHSASAQPFLGKTVHELQDDVARQFPDRDALVFCESGKRISFKQFLDDTNQLASDLVKLGLKPGERVCLWMGDGYEWMLLNLAATRAGLIALELAESQSVDHLRYTINQTKCSAMFVGFSLYNQYDKLKQVSPDIESDTTTLSRVPSLRYIITFDDDCPLIGCSIVMHEGKLRGRGGLEEYQVIKDLKSKVSADDPYMITFTSGSTGHPKPVVRTHRGTLENMYALKCHATHDDQSITRVLKLGSLVSSCGLYQAMLLMWGATLVSPRPTEDFTGALEAIEKEKCNFALLFPQYLSQAVNQQNIAKFDVSSLKRCNVLNAVNLLCGNAVVLYGTRETLYISIGDVSYTLEDRIRGKTRVLGHCEVKITDTDKRIMPVNTTDDIWVRGPYHFQWYYGDKERTEKVKHSDGWYYTGDLGQMDENGRLVILGRRDDMIVKGSHNVFPAEITNFLGDHPKVKDAQVVPVPDEKYLSEICLCLVLKKGSICTDSEMIEFLTGKVSPFSMPGYILFFDKFPGVCLKVNQRAIMKEAITRLGL</sequence>
<evidence type="ECO:0000313" key="3">
    <source>
        <dbReference type="Proteomes" id="UP000694865"/>
    </source>
</evidence>
<dbReference type="GeneID" id="100371181"/>
<dbReference type="InterPro" id="IPR042099">
    <property type="entry name" value="ANL_N_sf"/>
</dbReference>
<dbReference type="Gene3D" id="3.40.50.12780">
    <property type="entry name" value="N-terminal domain of ligase-like"/>
    <property type="match status" value="1"/>
</dbReference>
<reference evidence="4" key="1">
    <citation type="submission" date="2025-08" db="UniProtKB">
        <authorList>
            <consortium name="RefSeq"/>
        </authorList>
    </citation>
    <scope>IDENTIFICATION</scope>
    <source>
        <tissue evidence="4">Testes</tissue>
    </source>
</reference>
<dbReference type="InterPro" id="IPR025110">
    <property type="entry name" value="AMP-bd_C"/>
</dbReference>
<dbReference type="Pfam" id="PF00501">
    <property type="entry name" value="AMP-binding"/>
    <property type="match status" value="1"/>
</dbReference>
<accession>A0ABM0GYC4</accession>
<dbReference type="Proteomes" id="UP000694865">
    <property type="component" value="Unplaced"/>
</dbReference>
<dbReference type="Gene3D" id="3.30.300.30">
    <property type="match status" value="1"/>
</dbReference>
<gene>
    <name evidence="4" type="primary">LOC100371181</name>
</gene>
<dbReference type="InterPro" id="IPR045851">
    <property type="entry name" value="AMP-bd_C_sf"/>
</dbReference>
<evidence type="ECO:0000259" key="2">
    <source>
        <dbReference type="Pfam" id="PF13193"/>
    </source>
</evidence>
<dbReference type="PROSITE" id="PS00455">
    <property type="entry name" value="AMP_BINDING"/>
    <property type="match status" value="1"/>
</dbReference>
<dbReference type="RefSeq" id="XP_002740093.1">
    <property type="nucleotide sequence ID" value="XM_002740047.1"/>
</dbReference>
<dbReference type="InterPro" id="IPR000873">
    <property type="entry name" value="AMP-dep_synth/lig_dom"/>
</dbReference>
<feature type="domain" description="AMP-binding enzyme C-terminal" evidence="2">
    <location>
        <begin position="459"/>
        <end position="528"/>
    </location>
</feature>
<dbReference type="PANTHER" id="PTHR42814">
    <property type="entry name" value="AMP-BINDING DOMAIN-CONTAINING PROTEIN"/>
    <property type="match status" value="1"/>
</dbReference>
<feature type="domain" description="AMP-dependent synthetase/ligase" evidence="1">
    <location>
        <begin position="33"/>
        <end position="408"/>
    </location>
</feature>
<dbReference type="InterPro" id="IPR020845">
    <property type="entry name" value="AMP-binding_CS"/>
</dbReference>
<dbReference type="Pfam" id="PF13193">
    <property type="entry name" value="AMP-binding_C"/>
    <property type="match status" value="1"/>
</dbReference>
<protein>
    <submittedName>
        <fullName evidence="4">Acyl-CoA synthetase family member 2, mitochondrial-like</fullName>
    </submittedName>
</protein>